<reference evidence="7 8" key="1">
    <citation type="journal article" date="2019" name="Int. J. Syst. Evol. Microbiol.">
        <title>The Global Catalogue of Microorganisms (GCM) 10K type strain sequencing project: providing services to taxonomists for standard genome sequencing and annotation.</title>
        <authorList>
            <consortium name="The Broad Institute Genomics Platform"/>
            <consortium name="The Broad Institute Genome Sequencing Center for Infectious Disease"/>
            <person name="Wu L."/>
            <person name="Ma J."/>
        </authorList>
    </citation>
    <scope>NUCLEOTIDE SEQUENCE [LARGE SCALE GENOMIC DNA]</scope>
    <source>
        <strain evidence="7 8">JCM 14303</strain>
    </source>
</reference>
<keyword evidence="2 4" id="KW-0732">Signal</keyword>
<dbReference type="InterPro" id="IPR000073">
    <property type="entry name" value="AB_hydrolase_1"/>
</dbReference>
<evidence type="ECO:0000313" key="8">
    <source>
        <dbReference type="Proteomes" id="UP001500363"/>
    </source>
</evidence>
<feature type="domain" description="AB hydrolase-1" evidence="5">
    <location>
        <begin position="124"/>
        <end position="300"/>
    </location>
</feature>
<organism evidence="7 8">
    <name type="scientific">Kribbella lupini</name>
    <dbReference type="NCBI Taxonomy" id="291602"/>
    <lineage>
        <taxon>Bacteria</taxon>
        <taxon>Bacillati</taxon>
        <taxon>Actinomycetota</taxon>
        <taxon>Actinomycetes</taxon>
        <taxon>Propionibacteriales</taxon>
        <taxon>Kribbellaceae</taxon>
        <taxon>Kribbella</taxon>
    </lineage>
</organism>
<dbReference type="PANTHER" id="PTHR43248:SF29">
    <property type="entry name" value="TRIPEPTIDYL AMINOPEPTIDASE"/>
    <property type="match status" value="1"/>
</dbReference>
<accession>A0ABN2BPG1</accession>
<gene>
    <name evidence="7" type="ORF">GCM10009741_55580</name>
</gene>
<dbReference type="GO" id="GO:0016787">
    <property type="term" value="F:hydrolase activity"/>
    <property type="evidence" value="ECO:0007669"/>
    <property type="project" value="UniProtKB-KW"/>
</dbReference>
<dbReference type="InterPro" id="IPR051601">
    <property type="entry name" value="Serine_prot/Carboxylest_S33"/>
</dbReference>
<evidence type="ECO:0000256" key="1">
    <source>
        <dbReference type="ARBA" id="ARBA00010088"/>
    </source>
</evidence>
<dbReference type="Pfam" id="PF00561">
    <property type="entry name" value="Abhydrolase_1"/>
    <property type="match status" value="1"/>
</dbReference>
<feature type="chain" id="PRO_5046176512" evidence="4">
    <location>
        <begin position="28"/>
        <end position="619"/>
    </location>
</feature>
<evidence type="ECO:0000256" key="4">
    <source>
        <dbReference type="SAM" id="SignalP"/>
    </source>
</evidence>
<dbReference type="InterPro" id="IPR013595">
    <property type="entry name" value="Pept_S33_TAP-like_C"/>
</dbReference>
<name>A0ABN2BPG1_9ACTN</name>
<comment type="caution">
    <text evidence="7">The sequence shown here is derived from an EMBL/GenBank/DDBJ whole genome shotgun (WGS) entry which is preliminary data.</text>
</comment>
<comment type="similarity">
    <text evidence="1">Belongs to the peptidase S33 family.</text>
</comment>
<evidence type="ECO:0000259" key="5">
    <source>
        <dbReference type="Pfam" id="PF00561"/>
    </source>
</evidence>
<dbReference type="PANTHER" id="PTHR43248">
    <property type="entry name" value="2-SUCCINYL-6-HYDROXY-2,4-CYCLOHEXADIENE-1-CARBOXYLATE SYNTHASE"/>
    <property type="match status" value="1"/>
</dbReference>
<feature type="signal peptide" evidence="4">
    <location>
        <begin position="1"/>
        <end position="27"/>
    </location>
</feature>
<dbReference type="Proteomes" id="UP001500363">
    <property type="component" value="Unassembled WGS sequence"/>
</dbReference>
<feature type="domain" description="Peptidase S33 tripeptidyl aminopeptidase-like C-terminal" evidence="6">
    <location>
        <begin position="473"/>
        <end position="567"/>
    </location>
</feature>
<dbReference type="Pfam" id="PF08386">
    <property type="entry name" value="Abhydrolase_4"/>
    <property type="match status" value="1"/>
</dbReference>
<proteinExistence type="inferred from homology"/>
<evidence type="ECO:0000313" key="7">
    <source>
        <dbReference type="EMBL" id="GAA1545039.1"/>
    </source>
</evidence>
<keyword evidence="3 7" id="KW-0378">Hydrolase</keyword>
<dbReference type="Gene3D" id="3.40.50.1820">
    <property type="entry name" value="alpha/beta hydrolase"/>
    <property type="match status" value="1"/>
</dbReference>
<dbReference type="SUPFAM" id="SSF53474">
    <property type="entry name" value="alpha/beta-Hydrolases"/>
    <property type="match status" value="1"/>
</dbReference>
<dbReference type="InterPro" id="IPR029058">
    <property type="entry name" value="AB_hydrolase_fold"/>
</dbReference>
<sequence>MFTPRKIAVALATALVLPLLTATTATAAPKPTDPPTPSIPQKYLDQPIQWSVCSFDAQIKALYPQAPTTNCAKVKVPMDWAHPDAHPDVQVAIAYSKATGTSKGLMASNPGGPGGAGLTLSAALATDKPQLFSDFDLVGFDPRGFGQSTPLQCITTAEELNALPVTPDYKERTKLTHTVEMAEAKLQADACAATEFGQFVSSQQTVYDMEFIRALLKSRQLNFIGYSYGTWLGGWYADTYPNKVGRFVLDSNMDWTHTQWDNVNFDPFSGQRRRDTQLFPWIARHADQISGLGKTPAQVLAKYNGIRASLVTLVKAGESDVRGDGLDGNIYSAIYGNVRFIRATMDILVHDEFVKDPDAGTVTVQHVDRAWARLAPELQAFDTLAAIRARYGVSAAALTSAGVAAAQADSVKSVLADARETAAKATSGDQPVNLGAIGTTVRCNDTAWNTDPKFYLKEADRMAKKYSFFGYMNGVPMCAYWKYAPQDRKLDLKGSPRMLIVQGELDPATAYEGSLRTHNDTKQVTRFVAIDDEGQHGQYIGSASACAEAIGDRFVFGGELPGKDQVCGTSPLPAELSVYPVDGPVDGNAVPLPKSKAGSVKVSPLLQQTLDLVAASTLR</sequence>
<evidence type="ECO:0000256" key="3">
    <source>
        <dbReference type="ARBA" id="ARBA00022801"/>
    </source>
</evidence>
<protein>
    <submittedName>
        <fullName evidence="7">Alpha/beta fold hydrolase</fullName>
    </submittedName>
</protein>
<dbReference type="EMBL" id="BAAANC010000003">
    <property type="protein sequence ID" value="GAA1545039.1"/>
    <property type="molecule type" value="Genomic_DNA"/>
</dbReference>
<dbReference type="RefSeq" id="WP_344179359.1">
    <property type="nucleotide sequence ID" value="NZ_BAAANC010000003.1"/>
</dbReference>
<evidence type="ECO:0000256" key="2">
    <source>
        <dbReference type="ARBA" id="ARBA00022729"/>
    </source>
</evidence>
<keyword evidence="8" id="KW-1185">Reference proteome</keyword>
<evidence type="ECO:0000259" key="6">
    <source>
        <dbReference type="Pfam" id="PF08386"/>
    </source>
</evidence>